<reference evidence="9 10" key="1">
    <citation type="journal article" date="2015" name="Genome Announc.">
        <title>Expanding the biotechnology potential of lactobacilli through comparative genomics of 213 strains and associated genera.</title>
        <authorList>
            <person name="Sun Z."/>
            <person name="Harris H.M."/>
            <person name="McCann A."/>
            <person name="Guo C."/>
            <person name="Argimon S."/>
            <person name="Zhang W."/>
            <person name="Yang X."/>
            <person name="Jeffery I.B."/>
            <person name="Cooney J.C."/>
            <person name="Kagawa T.F."/>
            <person name="Liu W."/>
            <person name="Song Y."/>
            <person name="Salvetti E."/>
            <person name="Wrobel A."/>
            <person name="Rasinkangas P."/>
            <person name="Parkhill J."/>
            <person name="Rea M.C."/>
            <person name="O'Sullivan O."/>
            <person name="Ritari J."/>
            <person name="Douillard F.P."/>
            <person name="Paul Ross R."/>
            <person name="Yang R."/>
            <person name="Briner A.E."/>
            <person name="Felis G.E."/>
            <person name="de Vos W.M."/>
            <person name="Barrangou R."/>
            <person name="Klaenhammer T.R."/>
            <person name="Caufield P.W."/>
            <person name="Cui Y."/>
            <person name="Zhang H."/>
            <person name="O'Toole P.W."/>
        </authorList>
    </citation>
    <scope>NUCLEOTIDE SEQUENCE [LARGE SCALE GENOMIC DNA]</scope>
    <source>
        <strain evidence="9 10">DSM 17758</strain>
    </source>
</reference>
<evidence type="ECO:0000256" key="6">
    <source>
        <dbReference type="ARBA" id="ARBA00022592"/>
    </source>
</evidence>
<evidence type="ECO:0000256" key="1">
    <source>
        <dbReference type="ARBA" id="ARBA00004496"/>
    </source>
</evidence>
<comment type="similarity">
    <text evidence="2 7">Belongs to the PhoU family.</text>
</comment>
<dbReference type="STRING" id="1423735.FC15_GL000866"/>
<accession>A0A0R1VY89</accession>
<proteinExistence type="inferred from homology"/>
<feature type="domain" description="PhoU" evidence="8">
    <location>
        <begin position="126"/>
        <end position="209"/>
    </location>
</feature>
<comment type="subcellular location">
    <subcellularLocation>
        <location evidence="1 7">Cytoplasm</location>
    </subcellularLocation>
</comment>
<name>A0A0R1VY89_9LACO</name>
<dbReference type="Gene3D" id="1.20.58.220">
    <property type="entry name" value="Phosphate transport system protein phou homolog 2, domain 2"/>
    <property type="match status" value="1"/>
</dbReference>
<evidence type="ECO:0000256" key="3">
    <source>
        <dbReference type="ARBA" id="ARBA00011738"/>
    </source>
</evidence>
<dbReference type="NCBIfam" id="TIGR02135">
    <property type="entry name" value="phoU_full"/>
    <property type="match status" value="1"/>
</dbReference>
<protein>
    <recommendedName>
        <fullName evidence="7">Phosphate-specific transport system accessory protein PhoU</fullName>
    </recommendedName>
</protein>
<dbReference type="GO" id="GO:0045936">
    <property type="term" value="P:negative regulation of phosphate metabolic process"/>
    <property type="evidence" value="ECO:0007669"/>
    <property type="project" value="InterPro"/>
</dbReference>
<comment type="function">
    <text evidence="7">Plays a role in the regulation of phosphate uptake.</text>
</comment>
<keyword evidence="4 7" id="KW-0813">Transport</keyword>
<dbReference type="Pfam" id="PF01895">
    <property type="entry name" value="PhoU"/>
    <property type="match status" value="2"/>
</dbReference>
<dbReference type="PATRIC" id="fig|1423735.3.peg.901"/>
<evidence type="ECO:0000313" key="9">
    <source>
        <dbReference type="EMBL" id="KRM07798.1"/>
    </source>
</evidence>
<dbReference type="PANTHER" id="PTHR42930:SF3">
    <property type="entry name" value="PHOSPHATE-SPECIFIC TRANSPORT SYSTEM ACCESSORY PROTEIN PHOU"/>
    <property type="match status" value="1"/>
</dbReference>
<dbReference type="SUPFAM" id="SSF109755">
    <property type="entry name" value="PhoU-like"/>
    <property type="match status" value="1"/>
</dbReference>
<dbReference type="PANTHER" id="PTHR42930">
    <property type="entry name" value="PHOSPHATE-SPECIFIC TRANSPORT SYSTEM ACCESSORY PROTEIN PHOU"/>
    <property type="match status" value="1"/>
</dbReference>
<evidence type="ECO:0000256" key="2">
    <source>
        <dbReference type="ARBA" id="ARBA00008107"/>
    </source>
</evidence>
<evidence type="ECO:0000256" key="5">
    <source>
        <dbReference type="ARBA" id="ARBA00022490"/>
    </source>
</evidence>
<feature type="domain" description="PhoU" evidence="8">
    <location>
        <begin position="21"/>
        <end position="107"/>
    </location>
</feature>
<keyword evidence="10" id="KW-1185">Reference proteome</keyword>
<dbReference type="PIRSF" id="PIRSF003107">
    <property type="entry name" value="PhoU"/>
    <property type="match status" value="1"/>
</dbReference>
<evidence type="ECO:0000256" key="7">
    <source>
        <dbReference type="PIRNR" id="PIRNR003107"/>
    </source>
</evidence>
<dbReference type="GO" id="GO:0030643">
    <property type="term" value="P:intracellular phosphate ion homeostasis"/>
    <property type="evidence" value="ECO:0007669"/>
    <property type="project" value="InterPro"/>
</dbReference>
<keyword evidence="6 7" id="KW-0592">Phosphate transport</keyword>
<gene>
    <name evidence="9" type="ORF">FC15_GL000866</name>
</gene>
<organism evidence="9 10">
    <name type="scientific">Lapidilactobacillus concavus DSM 17758</name>
    <dbReference type="NCBI Taxonomy" id="1423735"/>
    <lineage>
        <taxon>Bacteria</taxon>
        <taxon>Bacillati</taxon>
        <taxon>Bacillota</taxon>
        <taxon>Bacilli</taxon>
        <taxon>Lactobacillales</taxon>
        <taxon>Lactobacillaceae</taxon>
        <taxon>Lapidilactobacillus</taxon>
    </lineage>
</organism>
<dbReference type="InterPro" id="IPR026022">
    <property type="entry name" value="PhoU_dom"/>
</dbReference>
<comment type="caution">
    <text evidence="9">The sequence shown here is derived from an EMBL/GenBank/DDBJ whole genome shotgun (WGS) entry which is preliminary data.</text>
</comment>
<dbReference type="Proteomes" id="UP000051315">
    <property type="component" value="Unassembled WGS sequence"/>
</dbReference>
<evidence type="ECO:0000256" key="4">
    <source>
        <dbReference type="ARBA" id="ARBA00022448"/>
    </source>
</evidence>
<comment type="subunit">
    <text evidence="3 7">Homodimer.</text>
</comment>
<evidence type="ECO:0000313" key="10">
    <source>
        <dbReference type="Proteomes" id="UP000051315"/>
    </source>
</evidence>
<keyword evidence="5 7" id="KW-0963">Cytoplasm</keyword>
<dbReference type="InterPro" id="IPR038078">
    <property type="entry name" value="PhoU-like_sf"/>
</dbReference>
<evidence type="ECO:0000259" key="8">
    <source>
        <dbReference type="Pfam" id="PF01895"/>
    </source>
</evidence>
<dbReference type="EMBL" id="AZFX01000096">
    <property type="protein sequence ID" value="KRM07798.1"/>
    <property type="molecule type" value="Genomic_DNA"/>
</dbReference>
<sequence>MEHEMGPQFQSELKKLQSKFMDMGITVSDQIYRSTKAFADHDKEAAQAVVLADHQINEHETDLEKQALYMMALQQPVATSFREVISVLKASSDLERIGDHAVGIARETIYIKGNPRIDRIEKMIANLTDAIRKMLEDSLNAYFKEDAEAAKQIAKTDEEIDRQFVAIRKAVTSKENEDAQHAAAKASYLMVARFLERIGDHIVNISEWTVYSKTGRIIELSDDQKRMEDHLPEQ</sequence>
<dbReference type="AlphaFoldDB" id="A0A0R1VY89"/>
<dbReference type="InterPro" id="IPR028366">
    <property type="entry name" value="PhoU"/>
</dbReference>
<dbReference type="GO" id="GO:0005737">
    <property type="term" value="C:cytoplasm"/>
    <property type="evidence" value="ECO:0007669"/>
    <property type="project" value="UniProtKB-SubCell"/>
</dbReference>
<dbReference type="GO" id="GO:0006817">
    <property type="term" value="P:phosphate ion transport"/>
    <property type="evidence" value="ECO:0007669"/>
    <property type="project" value="UniProtKB-KW"/>
</dbReference>
<dbReference type="FunFam" id="1.20.58.220:FF:000004">
    <property type="entry name" value="Phosphate-specific transport system accessory protein PhoU"/>
    <property type="match status" value="1"/>
</dbReference>